<dbReference type="InterPro" id="IPR008880">
    <property type="entry name" value="Trigger_fac_C"/>
</dbReference>
<evidence type="ECO:0000256" key="1">
    <source>
        <dbReference type="ARBA" id="ARBA00000971"/>
    </source>
</evidence>
<dbReference type="GO" id="GO:0003755">
    <property type="term" value="F:peptidyl-prolyl cis-trans isomerase activity"/>
    <property type="evidence" value="ECO:0007669"/>
    <property type="project" value="UniProtKB-UniRule"/>
</dbReference>
<dbReference type="STRING" id="1798697.A2373_04390"/>
<comment type="domain">
    <text evidence="9">Consists of 3 domains; the N-terminus binds the ribosome, the middle domain has PPIase activity, while the C-terminus has intrinsic chaperone activity on its own.</text>
</comment>
<dbReference type="InterPro" id="IPR005215">
    <property type="entry name" value="Trig_fac"/>
</dbReference>
<evidence type="ECO:0000256" key="4">
    <source>
        <dbReference type="ARBA" id="ARBA00016902"/>
    </source>
</evidence>
<feature type="domain" description="PPIase FKBP-type" evidence="11">
    <location>
        <begin position="161"/>
        <end position="238"/>
    </location>
</feature>
<dbReference type="InterPro" id="IPR027304">
    <property type="entry name" value="Trigger_fact/SurA_dom_sf"/>
</dbReference>
<evidence type="ECO:0000259" key="13">
    <source>
        <dbReference type="Pfam" id="PF05698"/>
    </source>
</evidence>
<evidence type="ECO:0000256" key="6">
    <source>
        <dbReference type="ARBA" id="ARBA00023186"/>
    </source>
</evidence>
<evidence type="ECO:0000259" key="11">
    <source>
        <dbReference type="Pfam" id="PF00254"/>
    </source>
</evidence>
<dbReference type="EMBL" id="MFQS01000054">
    <property type="protein sequence ID" value="OGH81920.1"/>
    <property type="molecule type" value="Genomic_DNA"/>
</dbReference>
<organism evidence="14 15">
    <name type="scientific">Candidatus Magasanikbacteria bacterium RIFOXYB1_FULL_40_15</name>
    <dbReference type="NCBI Taxonomy" id="1798697"/>
    <lineage>
        <taxon>Bacteria</taxon>
        <taxon>Candidatus Magasanikiibacteriota</taxon>
    </lineage>
</organism>
<dbReference type="AlphaFoldDB" id="A0A1F6NDN3"/>
<evidence type="ECO:0000259" key="12">
    <source>
        <dbReference type="Pfam" id="PF05697"/>
    </source>
</evidence>
<dbReference type="PANTHER" id="PTHR30560">
    <property type="entry name" value="TRIGGER FACTOR CHAPERONE AND PEPTIDYL-PROLYL CIS/TRANS ISOMERASE"/>
    <property type="match status" value="1"/>
</dbReference>
<keyword evidence="9" id="KW-0132">Cell division</keyword>
<keyword evidence="9" id="KW-0131">Cell cycle</keyword>
<dbReference type="InterPro" id="IPR036611">
    <property type="entry name" value="Trigger_fac_ribosome-bd_sf"/>
</dbReference>
<comment type="catalytic activity">
    <reaction evidence="1 9">
        <text>[protein]-peptidylproline (omega=180) = [protein]-peptidylproline (omega=0)</text>
        <dbReference type="Rhea" id="RHEA:16237"/>
        <dbReference type="Rhea" id="RHEA-COMP:10747"/>
        <dbReference type="Rhea" id="RHEA-COMP:10748"/>
        <dbReference type="ChEBI" id="CHEBI:83833"/>
        <dbReference type="ChEBI" id="CHEBI:83834"/>
        <dbReference type="EC" id="5.2.1.8"/>
    </reaction>
</comment>
<comment type="caution">
    <text evidence="14">The sequence shown here is derived from an EMBL/GenBank/DDBJ whole genome shotgun (WGS) entry which is preliminary data.</text>
</comment>
<evidence type="ECO:0000256" key="5">
    <source>
        <dbReference type="ARBA" id="ARBA00023110"/>
    </source>
</evidence>
<dbReference type="Gene3D" id="3.10.50.40">
    <property type="match status" value="1"/>
</dbReference>
<keyword evidence="5 9" id="KW-0697">Rotamase</keyword>
<comment type="function">
    <text evidence="9">Involved in protein export. Acts as a chaperone by maintaining the newly synthesized protein in an open conformation. Functions as a peptidyl-prolyl cis-trans isomerase.</text>
</comment>
<dbReference type="Pfam" id="PF05697">
    <property type="entry name" value="Trigger_N"/>
    <property type="match status" value="1"/>
</dbReference>
<dbReference type="SUPFAM" id="SSF54534">
    <property type="entry name" value="FKBP-like"/>
    <property type="match status" value="1"/>
</dbReference>
<dbReference type="PIRSF" id="PIRSF003095">
    <property type="entry name" value="Trigger_factor"/>
    <property type="match status" value="1"/>
</dbReference>
<reference evidence="14 15" key="1">
    <citation type="journal article" date="2016" name="Nat. Commun.">
        <title>Thousands of microbial genomes shed light on interconnected biogeochemical processes in an aquifer system.</title>
        <authorList>
            <person name="Anantharaman K."/>
            <person name="Brown C.T."/>
            <person name="Hug L.A."/>
            <person name="Sharon I."/>
            <person name="Castelle C.J."/>
            <person name="Probst A.J."/>
            <person name="Thomas B.C."/>
            <person name="Singh A."/>
            <person name="Wilkins M.J."/>
            <person name="Karaoz U."/>
            <person name="Brodie E.L."/>
            <person name="Williams K.H."/>
            <person name="Hubbard S.S."/>
            <person name="Banfield J.F."/>
        </authorList>
    </citation>
    <scope>NUCLEOTIDE SEQUENCE [LARGE SCALE GENOMIC DNA]</scope>
</reference>
<evidence type="ECO:0000256" key="7">
    <source>
        <dbReference type="ARBA" id="ARBA00023235"/>
    </source>
</evidence>
<dbReference type="InterPro" id="IPR001179">
    <property type="entry name" value="PPIase_FKBP_dom"/>
</dbReference>
<dbReference type="Gene3D" id="3.30.70.1050">
    <property type="entry name" value="Trigger factor ribosome-binding domain"/>
    <property type="match status" value="1"/>
</dbReference>
<dbReference type="SUPFAM" id="SSF109998">
    <property type="entry name" value="Triger factor/SurA peptide-binding domain-like"/>
    <property type="match status" value="1"/>
</dbReference>
<dbReference type="GO" id="GO:0043022">
    <property type="term" value="F:ribosome binding"/>
    <property type="evidence" value="ECO:0007669"/>
    <property type="project" value="TreeGrafter"/>
</dbReference>
<dbReference type="InterPro" id="IPR037041">
    <property type="entry name" value="Trigger_fac_C_sf"/>
</dbReference>
<dbReference type="EC" id="5.2.1.8" evidence="3 9"/>
<keyword evidence="9" id="KW-0963">Cytoplasm</keyword>
<dbReference type="GO" id="GO:0051083">
    <property type="term" value="P:'de novo' cotranslational protein folding"/>
    <property type="evidence" value="ECO:0007669"/>
    <property type="project" value="TreeGrafter"/>
</dbReference>
<keyword evidence="6 9" id="KW-0143">Chaperone</keyword>
<dbReference type="PANTHER" id="PTHR30560:SF3">
    <property type="entry name" value="TRIGGER FACTOR-LIKE PROTEIN TIG, CHLOROPLASTIC"/>
    <property type="match status" value="1"/>
</dbReference>
<feature type="coiled-coil region" evidence="10">
    <location>
        <begin position="322"/>
        <end position="401"/>
    </location>
</feature>
<gene>
    <name evidence="9" type="primary">tig</name>
    <name evidence="14" type="ORF">A2373_04390</name>
</gene>
<evidence type="ECO:0000313" key="15">
    <source>
        <dbReference type="Proteomes" id="UP000176300"/>
    </source>
</evidence>
<sequence length="428" mass="49002">MSHSLKKLEKSEIELTLTVAPADYEKHLQKAAQRLSERTTIKGFRKGKVPFDVVKKEVGEMAILQEALEDVIRETFYNAVTDEKLETIGMPKIDIEKIAPGNDIIYKATVGLMPKVELANLSKIEVKKEIKKVDDAKITETLDAIRGINAVETPKDGPAVGTDKLVIDMDMKLDNVPIEGGQAKDYQVYLSEDHYVRGFNKEVEGLKKGEEKEFTLDFPDTHYQKMLAGKKVQFKIKVKEVLERHLPELTDEMAKKLGQDTVEKLKETIIKNLEAEAEQKAEQKTEIEMLEKIVADSKFEPIPTVIIDSERQKMFYELKSNLERHGVEIDQYLADIKKTEKELYEEFKTQAEKRAKAALVSRQVAIEQNLKVSEEELNQEIENMREIYKNEKETLERLNDAGVRESIATAIQNKKVVKWLKEKIVKNA</sequence>
<dbReference type="SUPFAM" id="SSF102735">
    <property type="entry name" value="Trigger factor ribosome-binding domain"/>
    <property type="match status" value="1"/>
</dbReference>
<keyword evidence="7 9" id="KW-0413">Isomerase</keyword>
<name>A0A1F6NDN3_9BACT</name>
<dbReference type="GO" id="GO:0043335">
    <property type="term" value="P:protein unfolding"/>
    <property type="evidence" value="ECO:0007669"/>
    <property type="project" value="TreeGrafter"/>
</dbReference>
<dbReference type="GO" id="GO:0051301">
    <property type="term" value="P:cell division"/>
    <property type="evidence" value="ECO:0007669"/>
    <property type="project" value="UniProtKB-KW"/>
</dbReference>
<proteinExistence type="inferred from homology"/>
<dbReference type="Gene3D" id="1.10.3120.10">
    <property type="entry name" value="Trigger factor, C-terminal domain"/>
    <property type="match status" value="1"/>
</dbReference>
<evidence type="ECO:0000256" key="3">
    <source>
        <dbReference type="ARBA" id="ARBA00013194"/>
    </source>
</evidence>
<dbReference type="Pfam" id="PF05698">
    <property type="entry name" value="Trigger_C"/>
    <property type="match status" value="1"/>
</dbReference>
<evidence type="ECO:0000256" key="2">
    <source>
        <dbReference type="ARBA" id="ARBA00005464"/>
    </source>
</evidence>
<comment type="similarity">
    <text evidence="2 9">Belongs to the FKBP-type PPIase family. Tig subfamily.</text>
</comment>
<dbReference type="Proteomes" id="UP000176300">
    <property type="component" value="Unassembled WGS sequence"/>
</dbReference>
<dbReference type="NCBIfam" id="TIGR00115">
    <property type="entry name" value="tig"/>
    <property type="match status" value="1"/>
</dbReference>
<feature type="domain" description="Trigger factor C-terminal" evidence="13">
    <location>
        <begin position="261"/>
        <end position="422"/>
    </location>
</feature>
<evidence type="ECO:0000313" key="14">
    <source>
        <dbReference type="EMBL" id="OGH81920.1"/>
    </source>
</evidence>
<accession>A0A1F6NDN3</accession>
<evidence type="ECO:0000256" key="10">
    <source>
        <dbReference type="SAM" id="Coils"/>
    </source>
</evidence>
<comment type="subcellular location">
    <subcellularLocation>
        <location evidence="9">Cytoplasm</location>
    </subcellularLocation>
    <text evidence="9">About half TF is bound to the ribosome near the polypeptide exit tunnel while the other half is free in the cytoplasm.</text>
</comment>
<feature type="domain" description="Trigger factor ribosome-binding bacterial" evidence="12">
    <location>
        <begin position="1"/>
        <end position="144"/>
    </location>
</feature>
<dbReference type="Pfam" id="PF00254">
    <property type="entry name" value="FKBP_C"/>
    <property type="match status" value="1"/>
</dbReference>
<dbReference type="HAMAP" id="MF_00303">
    <property type="entry name" value="Trigger_factor_Tig"/>
    <property type="match status" value="1"/>
</dbReference>
<protein>
    <recommendedName>
        <fullName evidence="4 9">Trigger factor</fullName>
        <shortName evidence="9">TF</shortName>
        <ecNumber evidence="3 9">5.2.1.8</ecNumber>
    </recommendedName>
    <alternativeName>
        <fullName evidence="8 9">PPIase</fullName>
    </alternativeName>
</protein>
<dbReference type="GO" id="GO:0015031">
    <property type="term" value="P:protein transport"/>
    <property type="evidence" value="ECO:0007669"/>
    <property type="project" value="UniProtKB-UniRule"/>
</dbReference>
<dbReference type="GO" id="GO:0044183">
    <property type="term" value="F:protein folding chaperone"/>
    <property type="evidence" value="ECO:0007669"/>
    <property type="project" value="TreeGrafter"/>
</dbReference>
<evidence type="ECO:0000256" key="9">
    <source>
        <dbReference type="HAMAP-Rule" id="MF_00303"/>
    </source>
</evidence>
<evidence type="ECO:0000256" key="8">
    <source>
        <dbReference type="ARBA" id="ARBA00029986"/>
    </source>
</evidence>
<dbReference type="InterPro" id="IPR008881">
    <property type="entry name" value="Trigger_fac_ribosome-bd_bac"/>
</dbReference>
<keyword evidence="10" id="KW-0175">Coiled coil</keyword>
<dbReference type="GO" id="GO:0005737">
    <property type="term" value="C:cytoplasm"/>
    <property type="evidence" value="ECO:0007669"/>
    <property type="project" value="UniProtKB-SubCell"/>
</dbReference>
<dbReference type="InterPro" id="IPR046357">
    <property type="entry name" value="PPIase_dom_sf"/>
</dbReference>